<feature type="domain" description="HTH luxR-type" evidence="4">
    <location>
        <begin position="1"/>
        <end position="60"/>
    </location>
</feature>
<organism evidence="5 6">
    <name type="scientific">Streptomyces roseoviridis</name>
    <dbReference type="NCBI Taxonomy" id="67361"/>
    <lineage>
        <taxon>Bacteria</taxon>
        <taxon>Bacillati</taxon>
        <taxon>Actinomycetota</taxon>
        <taxon>Actinomycetes</taxon>
        <taxon>Kitasatosporales</taxon>
        <taxon>Streptomycetaceae</taxon>
        <taxon>Streptomyces</taxon>
    </lineage>
</organism>
<evidence type="ECO:0000313" key="6">
    <source>
        <dbReference type="Proteomes" id="UP001589716"/>
    </source>
</evidence>
<dbReference type="InterPro" id="IPR036388">
    <property type="entry name" value="WH-like_DNA-bd_sf"/>
</dbReference>
<keyword evidence="6" id="KW-1185">Reference proteome</keyword>
<sequence length="142" mass="15465">LLTERELLILRRVARGDLLREIGADLYLSTNGVHSVLSRTFGRLGATSTVNAVHRAHQLGLLDENPPSVEMPQVLVEVLELVAEGCTNSEIGRRTGRSEYWAAEQVRSIRRRLGARDRAHAVALGIAAGVVRPPKGRGTQVA</sequence>
<dbReference type="SUPFAM" id="SSF46894">
    <property type="entry name" value="C-terminal effector domain of the bipartite response regulators"/>
    <property type="match status" value="2"/>
</dbReference>
<evidence type="ECO:0000256" key="2">
    <source>
        <dbReference type="ARBA" id="ARBA00023125"/>
    </source>
</evidence>
<keyword evidence="1" id="KW-0805">Transcription regulation</keyword>
<reference evidence="5 6" key="1">
    <citation type="submission" date="2024-09" db="EMBL/GenBank/DDBJ databases">
        <authorList>
            <person name="Sun Q."/>
            <person name="Mori K."/>
        </authorList>
    </citation>
    <scope>NUCLEOTIDE SEQUENCE [LARGE SCALE GENOMIC DNA]</scope>
    <source>
        <strain evidence="5 6">JCM 4414</strain>
    </source>
</reference>
<dbReference type="SMART" id="SM00421">
    <property type="entry name" value="HTH_LUXR"/>
    <property type="match status" value="2"/>
</dbReference>
<keyword evidence="2" id="KW-0238">DNA-binding</keyword>
<dbReference type="InterPro" id="IPR016032">
    <property type="entry name" value="Sig_transdc_resp-reg_C-effctor"/>
</dbReference>
<accession>A0ABV5QYL1</accession>
<evidence type="ECO:0000259" key="4">
    <source>
        <dbReference type="PROSITE" id="PS50043"/>
    </source>
</evidence>
<comment type="caution">
    <text evidence="5">The sequence shown here is derived from an EMBL/GenBank/DDBJ whole genome shotgun (WGS) entry which is preliminary data.</text>
</comment>
<name>A0ABV5QYL1_9ACTN</name>
<gene>
    <name evidence="5" type="ORF">ACFFTP_31100</name>
</gene>
<dbReference type="PROSITE" id="PS50043">
    <property type="entry name" value="HTH_LUXR_2"/>
    <property type="match status" value="1"/>
</dbReference>
<dbReference type="Proteomes" id="UP001589716">
    <property type="component" value="Unassembled WGS sequence"/>
</dbReference>
<dbReference type="EMBL" id="JBHMCT010000045">
    <property type="protein sequence ID" value="MFB9558615.1"/>
    <property type="molecule type" value="Genomic_DNA"/>
</dbReference>
<dbReference type="PANTHER" id="PTHR44688">
    <property type="entry name" value="DNA-BINDING TRANSCRIPTIONAL ACTIVATOR DEVR_DOSR"/>
    <property type="match status" value="1"/>
</dbReference>
<dbReference type="Pfam" id="PF00196">
    <property type="entry name" value="GerE"/>
    <property type="match status" value="1"/>
</dbReference>
<dbReference type="PANTHER" id="PTHR44688:SF16">
    <property type="entry name" value="DNA-BINDING TRANSCRIPTIONAL ACTIVATOR DEVR_DOSR"/>
    <property type="match status" value="1"/>
</dbReference>
<dbReference type="RefSeq" id="WP_382746216.1">
    <property type="nucleotide sequence ID" value="NZ_JBHMCT010000045.1"/>
</dbReference>
<dbReference type="Gene3D" id="1.10.10.10">
    <property type="entry name" value="Winged helix-like DNA-binding domain superfamily/Winged helix DNA-binding domain"/>
    <property type="match status" value="2"/>
</dbReference>
<evidence type="ECO:0000313" key="5">
    <source>
        <dbReference type="EMBL" id="MFB9558615.1"/>
    </source>
</evidence>
<protein>
    <submittedName>
        <fullName evidence="5">Response regulator transcription factor</fullName>
    </submittedName>
</protein>
<evidence type="ECO:0000256" key="1">
    <source>
        <dbReference type="ARBA" id="ARBA00023015"/>
    </source>
</evidence>
<dbReference type="InterPro" id="IPR000792">
    <property type="entry name" value="Tscrpt_reg_LuxR_C"/>
</dbReference>
<keyword evidence="3" id="KW-0804">Transcription</keyword>
<feature type="non-terminal residue" evidence="5">
    <location>
        <position position="1"/>
    </location>
</feature>
<proteinExistence type="predicted"/>
<evidence type="ECO:0000256" key="3">
    <source>
        <dbReference type="ARBA" id="ARBA00023163"/>
    </source>
</evidence>